<organism evidence="1 2">
    <name type="scientific">Elysia marginata</name>
    <dbReference type="NCBI Taxonomy" id="1093978"/>
    <lineage>
        <taxon>Eukaryota</taxon>
        <taxon>Metazoa</taxon>
        <taxon>Spiralia</taxon>
        <taxon>Lophotrochozoa</taxon>
        <taxon>Mollusca</taxon>
        <taxon>Gastropoda</taxon>
        <taxon>Heterobranchia</taxon>
        <taxon>Euthyneura</taxon>
        <taxon>Panpulmonata</taxon>
        <taxon>Sacoglossa</taxon>
        <taxon>Placobranchoidea</taxon>
        <taxon>Plakobranchidae</taxon>
        <taxon>Elysia</taxon>
    </lineage>
</organism>
<dbReference type="Proteomes" id="UP000762676">
    <property type="component" value="Unassembled WGS sequence"/>
</dbReference>
<proteinExistence type="predicted"/>
<gene>
    <name evidence="1" type="ORF">ElyMa_005456000</name>
</gene>
<evidence type="ECO:0000313" key="2">
    <source>
        <dbReference type="Proteomes" id="UP000762676"/>
    </source>
</evidence>
<name>A0AAV4EMT5_9GAST</name>
<reference evidence="1 2" key="1">
    <citation type="journal article" date="2021" name="Elife">
        <title>Chloroplast acquisition without the gene transfer in kleptoplastic sea slugs, Plakobranchus ocellatus.</title>
        <authorList>
            <person name="Maeda T."/>
            <person name="Takahashi S."/>
            <person name="Yoshida T."/>
            <person name="Shimamura S."/>
            <person name="Takaki Y."/>
            <person name="Nagai Y."/>
            <person name="Toyoda A."/>
            <person name="Suzuki Y."/>
            <person name="Arimoto A."/>
            <person name="Ishii H."/>
            <person name="Satoh N."/>
            <person name="Nishiyama T."/>
            <person name="Hasebe M."/>
            <person name="Maruyama T."/>
            <person name="Minagawa J."/>
            <person name="Obokata J."/>
            <person name="Shigenobu S."/>
        </authorList>
    </citation>
    <scope>NUCLEOTIDE SEQUENCE [LARGE SCALE GENOMIC DNA]</scope>
</reference>
<accession>A0AAV4EMT5</accession>
<dbReference type="AlphaFoldDB" id="A0AAV4EMT5"/>
<comment type="caution">
    <text evidence="1">The sequence shown here is derived from an EMBL/GenBank/DDBJ whole genome shotgun (WGS) entry which is preliminary data.</text>
</comment>
<protein>
    <recommendedName>
        <fullName evidence="3">Secreted protein</fullName>
    </recommendedName>
</protein>
<evidence type="ECO:0000313" key="1">
    <source>
        <dbReference type="EMBL" id="GFR62437.1"/>
    </source>
</evidence>
<keyword evidence="2" id="KW-1185">Reference proteome</keyword>
<evidence type="ECO:0008006" key="3">
    <source>
        <dbReference type="Google" id="ProtNLM"/>
    </source>
</evidence>
<dbReference type="EMBL" id="BMAT01010882">
    <property type="protein sequence ID" value="GFR62437.1"/>
    <property type="molecule type" value="Genomic_DNA"/>
</dbReference>
<sequence>MRKIPVGIIYIYTRLVFHPVPKRCHLYPVFAGVIGGRTSTWVVRGRQTPCCKTYLECTQFSVTYLARPCGFPQTLKFRLQGDDSADSADQVCSWRTGGCRDQRENI</sequence>